<gene>
    <name evidence="2" type="ORF">HETIRDRAFT_477461</name>
</gene>
<proteinExistence type="predicted"/>
<dbReference type="EMBL" id="KI925460">
    <property type="protein sequence ID" value="ETW79854.1"/>
    <property type="molecule type" value="Genomic_DNA"/>
</dbReference>
<reference evidence="2 3" key="1">
    <citation type="journal article" date="2012" name="New Phytol.">
        <title>Insight into trade-off between wood decay and parasitism from the genome of a fungal forest pathogen.</title>
        <authorList>
            <person name="Olson A."/>
            <person name="Aerts A."/>
            <person name="Asiegbu F."/>
            <person name="Belbahri L."/>
            <person name="Bouzid O."/>
            <person name="Broberg A."/>
            <person name="Canback B."/>
            <person name="Coutinho P.M."/>
            <person name="Cullen D."/>
            <person name="Dalman K."/>
            <person name="Deflorio G."/>
            <person name="van Diepen L.T."/>
            <person name="Dunand C."/>
            <person name="Duplessis S."/>
            <person name="Durling M."/>
            <person name="Gonthier P."/>
            <person name="Grimwood J."/>
            <person name="Fossdal C.G."/>
            <person name="Hansson D."/>
            <person name="Henrissat B."/>
            <person name="Hietala A."/>
            <person name="Himmelstrand K."/>
            <person name="Hoffmeister D."/>
            <person name="Hogberg N."/>
            <person name="James T.Y."/>
            <person name="Karlsson M."/>
            <person name="Kohler A."/>
            <person name="Kues U."/>
            <person name="Lee Y.H."/>
            <person name="Lin Y.C."/>
            <person name="Lind M."/>
            <person name="Lindquist E."/>
            <person name="Lombard V."/>
            <person name="Lucas S."/>
            <person name="Lunden K."/>
            <person name="Morin E."/>
            <person name="Murat C."/>
            <person name="Park J."/>
            <person name="Raffaello T."/>
            <person name="Rouze P."/>
            <person name="Salamov A."/>
            <person name="Schmutz J."/>
            <person name="Solheim H."/>
            <person name="Stahlberg J."/>
            <person name="Velez H."/>
            <person name="de Vries R.P."/>
            <person name="Wiebenga A."/>
            <person name="Woodward S."/>
            <person name="Yakovlev I."/>
            <person name="Garbelotto M."/>
            <person name="Martin F."/>
            <person name="Grigoriev I.V."/>
            <person name="Stenlid J."/>
        </authorList>
    </citation>
    <scope>NUCLEOTIDE SEQUENCE [LARGE SCALE GENOMIC DNA]</scope>
    <source>
        <strain evidence="2 3">TC 32-1</strain>
    </source>
</reference>
<accession>W4K2A7</accession>
<protein>
    <recommendedName>
        <fullName evidence="1">F-box domain-containing protein</fullName>
    </recommendedName>
</protein>
<feature type="domain" description="F-box" evidence="1">
    <location>
        <begin position="43"/>
        <end position="92"/>
    </location>
</feature>
<dbReference type="Gene3D" id="1.20.1280.50">
    <property type="match status" value="1"/>
</dbReference>
<evidence type="ECO:0000313" key="3">
    <source>
        <dbReference type="Proteomes" id="UP000030671"/>
    </source>
</evidence>
<dbReference type="Proteomes" id="UP000030671">
    <property type="component" value="Unassembled WGS sequence"/>
</dbReference>
<organism evidence="2 3">
    <name type="scientific">Heterobasidion irregulare (strain TC 32-1)</name>
    <dbReference type="NCBI Taxonomy" id="747525"/>
    <lineage>
        <taxon>Eukaryota</taxon>
        <taxon>Fungi</taxon>
        <taxon>Dikarya</taxon>
        <taxon>Basidiomycota</taxon>
        <taxon>Agaricomycotina</taxon>
        <taxon>Agaricomycetes</taxon>
        <taxon>Russulales</taxon>
        <taxon>Bondarzewiaceae</taxon>
        <taxon>Heterobasidion</taxon>
        <taxon>Heterobasidion annosum species complex</taxon>
    </lineage>
</organism>
<dbReference type="GeneID" id="20677746"/>
<evidence type="ECO:0000313" key="2">
    <source>
        <dbReference type="EMBL" id="ETW79854.1"/>
    </source>
</evidence>
<dbReference type="SUPFAM" id="SSF81383">
    <property type="entry name" value="F-box domain"/>
    <property type="match status" value="1"/>
</dbReference>
<dbReference type="RefSeq" id="XP_009548396.1">
    <property type="nucleotide sequence ID" value="XM_009550101.1"/>
</dbReference>
<evidence type="ECO:0000259" key="1">
    <source>
        <dbReference type="PROSITE" id="PS50181"/>
    </source>
</evidence>
<sequence>MAPLRTKRRKNDTLIAEPANPEEHLVQLEHAEVASSVAQGSNFPSLSVFPLELLLEVFSYADPDDLLSLARVNKWLRAILLDRRIEFLWLNALKRVDSLPLAQATCLCFAMLPSCSIRFAQ</sequence>
<dbReference type="HOGENOM" id="CLU_2038370_0_0_1"/>
<dbReference type="AlphaFoldDB" id="W4K2A7"/>
<dbReference type="InParanoid" id="W4K2A7"/>
<dbReference type="SMART" id="SM00256">
    <property type="entry name" value="FBOX"/>
    <property type="match status" value="1"/>
</dbReference>
<keyword evidence="3" id="KW-1185">Reference proteome</keyword>
<dbReference type="OrthoDB" id="2322499at2759"/>
<dbReference type="InterPro" id="IPR036047">
    <property type="entry name" value="F-box-like_dom_sf"/>
</dbReference>
<dbReference type="InterPro" id="IPR001810">
    <property type="entry name" value="F-box_dom"/>
</dbReference>
<dbReference type="PROSITE" id="PS50181">
    <property type="entry name" value="FBOX"/>
    <property type="match status" value="1"/>
</dbReference>
<dbReference type="KEGG" id="hir:HETIRDRAFT_477461"/>
<name>W4K2A7_HETIT</name>
<dbReference type="Pfam" id="PF12937">
    <property type="entry name" value="F-box-like"/>
    <property type="match status" value="1"/>
</dbReference>
<feature type="non-terminal residue" evidence="2">
    <location>
        <position position="1"/>
    </location>
</feature>
<dbReference type="CDD" id="cd09917">
    <property type="entry name" value="F-box_SF"/>
    <property type="match status" value="1"/>
</dbReference>